<accession>A0A2X4ZI48</accession>
<protein>
    <submittedName>
        <fullName evidence="1">Uncharacterized protein</fullName>
    </submittedName>
</protein>
<reference evidence="1 2" key="1">
    <citation type="submission" date="2018-06" db="EMBL/GenBank/DDBJ databases">
        <authorList>
            <consortium name="Pathogen Informatics"/>
            <person name="Doyle S."/>
        </authorList>
    </citation>
    <scope>NUCLEOTIDE SEQUENCE [LARGE SCALE GENOMIC DNA]</scope>
    <source>
        <strain evidence="1 2">NCTC4824</strain>
    </source>
</reference>
<proteinExistence type="predicted"/>
<organism evidence="1 2">
    <name type="scientific">Lederbergia lenta</name>
    <name type="common">Bacillus lentus</name>
    <dbReference type="NCBI Taxonomy" id="1467"/>
    <lineage>
        <taxon>Bacteria</taxon>
        <taxon>Bacillati</taxon>
        <taxon>Bacillota</taxon>
        <taxon>Bacilli</taxon>
        <taxon>Bacillales</taxon>
        <taxon>Bacillaceae</taxon>
        <taxon>Lederbergia</taxon>
    </lineage>
</organism>
<dbReference type="STRING" id="1348624.GCA_001591545_01644"/>
<keyword evidence="2" id="KW-1185">Reference proteome</keyword>
<dbReference type="KEGG" id="blen:NCTC4824_02595"/>
<sequence length="156" mass="18794">MKKFRGKKRYFRNIWQESTVEQYDLDFGKEGWFDFWHIHLDFYGYGNNSLKIRREHIKAHIALYNDLLEKLQTYEKTYQSWIELVEEDAGLDAVCIHTSTPNEDSFPFKIDSINWECKVPIKFKDLINLNEFNVGHYKWESNNSYIIQSQNKGIKL</sequence>
<gene>
    <name evidence="1" type="ORF">NCTC4824_02595</name>
</gene>
<evidence type="ECO:0000313" key="2">
    <source>
        <dbReference type="Proteomes" id="UP000249134"/>
    </source>
</evidence>
<dbReference type="RefSeq" id="WP_066139467.1">
    <property type="nucleotide sequence ID" value="NZ_CBCSGM010000001.1"/>
</dbReference>
<dbReference type="Proteomes" id="UP000249134">
    <property type="component" value="Chromosome 1"/>
</dbReference>
<evidence type="ECO:0000313" key="1">
    <source>
        <dbReference type="EMBL" id="SQI60104.1"/>
    </source>
</evidence>
<name>A0A2X4ZI48_LEDLE</name>
<dbReference type="AlphaFoldDB" id="A0A2X4ZI48"/>
<dbReference type="EMBL" id="LS483476">
    <property type="protein sequence ID" value="SQI60104.1"/>
    <property type="molecule type" value="Genomic_DNA"/>
</dbReference>